<gene>
    <name evidence="5" type="ORF">DAH66_21935</name>
</gene>
<feature type="domain" description="MobA/MobL protein" evidence="4">
    <location>
        <begin position="188"/>
        <end position="345"/>
    </location>
</feature>
<keyword evidence="2" id="KW-0184">Conjugation</keyword>
<evidence type="ECO:0000313" key="5">
    <source>
        <dbReference type="EMBL" id="RSY76329.1"/>
    </source>
</evidence>
<feature type="region of interest" description="Disordered" evidence="3">
    <location>
        <begin position="1"/>
        <end position="21"/>
    </location>
</feature>
<dbReference type="Pfam" id="PF03389">
    <property type="entry name" value="MobA_MobL"/>
    <property type="match status" value="1"/>
</dbReference>
<protein>
    <recommendedName>
        <fullName evidence="4">MobA/MobL protein domain-containing protein</fullName>
    </recommendedName>
</protein>
<reference evidence="5 6" key="1">
    <citation type="submission" date="2018-07" db="EMBL/GenBank/DDBJ databases">
        <title>Genomic and Epidemiologic Investigation of an Indolent Hospital Outbreak.</title>
        <authorList>
            <person name="Johnson R.C."/>
            <person name="Deming C."/>
            <person name="Conlan S."/>
            <person name="Zellmer C.J."/>
            <person name="Michelin A.V."/>
            <person name="Lee-Lin S."/>
            <person name="Thomas P.J."/>
            <person name="Park M."/>
            <person name="Weingarten R.A."/>
            <person name="Less J."/>
            <person name="Dekker J.P."/>
            <person name="Frank K.M."/>
            <person name="Musser K.A."/>
            <person name="Mcquiston J.R."/>
            <person name="Henderson D.K."/>
            <person name="Lau A.F."/>
            <person name="Palmore T.N."/>
            <person name="Segre J.A."/>
        </authorList>
    </citation>
    <scope>NUCLEOTIDE SEQUENCE [LARGE SCALE GENOMIC DNA]</scope>
    <source>
        <strain evidence="5 6">SK-CDC1_0717</strain>
    </source>
</reference>
<name>A0A430FXB8_9SPHN</name>
<accession>A0A430FXB8</accession>
<feature type="region of interest" description="Disordered" evidence="3">
    <location>
        <begin position="411"/>
        <end position="434"/>
    </location>
</feature>
<comment type="caution">
    <text evidence="5">The sequence shown here is derived from an EMBL/GenBank/DDBJ whole genome shotgun (WGS) entry which is preliminary data.</text>
</comment>
<feature type="region of interest" description="Disordered" evidence="3">
    <location>
        <begin position="595"/>
        <end position="619"/>
    </location>
</feature>
<sequence length="619" mass="69687">MLRAHTSLASRGTGCSMGKPRWYSKGREVSSADIAFALAEKRAEKKKRARVLREQMQARFKAEADHRKVGAAIRRAVREQERQFRKTIRAAVQPLPGRDSKSRDRQFEALLGLTFTRASVKRGDGLSSFHFKVRSRGFGERRQNRAHIFRAGETVKCLRYIVRAAAREIPEGGLVSNISDDPELLAGFFQAVEEFERNDRSNAMVYMSAVISLPHELTPSEREQVLRDICAILARHDLGHVGVLHAPDAEGDQRNFHAHLLFSMRPVESLGMGAFAFSAEKHSDLNDASFIGQMREEIAAILNRSMASAGHSRRFTHLSKAARGLPAMTKAEGKSGPGKKAFERKKRDLALMRAERDYMASLRSEFARLLALTGRIASWPVRDFVQEANHLARKERVRIDRQVPSCSVASIAKGPRAPLDGSPTYPHVMPDNRQDPARMQTIADLVARLGAERHLPLIQGDPSVDGGAPRYRLEPLDRFDRRSDLFNAVAPFEDDDQIQTAFAAARRQSIDTAETMITLGCNTPLAPDQDLFMKDFGARDEYLQRAIALMLQDADFVAMIERVRLFWADWWVRERRHKAELASLPVSSIMEPPTEAMEGEVLRPQHPEYPTKRPDGAER</sequence>
<evidence type="ECO:0000256" key="1">
    <source>
        <dbReference type="ARBA" id="ARBA00010873"/>
    </source>
</evidence>
<proteinExistence type="inferred from homology"/>
<evidence type="ECO:0000313" key="6">
    <source>
        <dbReference type="Proteomes" id="UP000287746"/>
    </source>
</evidence>
<dbReference type="Proteomes" id="UP000287746">
    <property type="component" value="Unassembled WGS sequence"/>
</dbReference>
<feature type="compositionally biased region" description="Basic and acidic residues" evidence="3">
    <location>
        <begin position="600"/>
        <end position="619"/>
    </location>
</feature>
<evidence type="ECO:0000256" key="2">
    <source>
        <dbReference type="ARBA" id="ARBA00022971"/>
    </source>
</evidence>
<organism evidence="5 6">
    <name type="scientific">Sphingomonas koreensis</name>
    <dbReference type="NCBI Taxonomy" id="93064"/>
    <lineage>
        <taxon>Bacteria</taxon>
        <taxon>Pseudomonadati</taxon>
        <taxon>Pseudomonadota</taxon>
        <taxon>Alphaproteobacteria</taxon>
        <taxon>Sphingomonadales</taxon>
        <taxon>Sphingomonadaceae</taxon>
        <taxon>Sphingomonas</taxon>
    </lineage>
</organism>
<comment type="similarity">
    <text evidence="1">Belongs to the MobA/MobL family.</text>
</comment>
<dbReference type="EMBL" id="QQYZ01000042">
    <property type="protein sequence ID" value="RSY76329.1"/>
    <property type="molecule type" value="Genomic_DNA"/>
</dbReference>
<dbReference type="Gene3D" id="3.30.930.30">
    <property type="match status" value="1"/>
</dbReference>
<dbReference type="InterPro" id="IPR005053">
    <property type="entry name" value="MobA_MobL"/>
</dbReference>
<dbReference type="AlphaFoldDB" id="A0A430FXB8"/>
<evidence type="ECO:0000259" key="4">
    <source>
        <dbReference type="Pfam" id="PF03389"/>
    </source>
</evidence>
<evidence type="ECO:0000256" key="3">
    <source>
        <dbReference type="SAM" id="MobiDB-lite"/>
    </source>
</evidence>